<dbReference type="InterPro" id="IPR001288">
    <property type="entry name" value="Translation_initiation_fac_3"/>
</dbReference>
<dbReference type="InterPro" id="IPR019815">
    <property type="entry name" value="Translation_initiation_fac_3_C"/>
</dbReference>
<dbReference type="Pfam" id="PF05198">
    <property type="entry name" value="IF3_N"/>
    <property type="match status" value="1"/>
</dbReference>
<sequence length="125" mass="14298">MAEAVGLDLVMVGQSKEAPVTRIMDYGKFQYQQSKRQKQTSKPTVKEVKLRPNVGESDYELRIKRAQDWLDKGNSVKFLVRLRGREHQHRDRATDLLNRVVDDLGEAGKVQSFDKRALTLFVAPA</sequence>
<dbReference type="Gene3D" id="3.10.20.80">
    <property type="entry name" value="Translation initiation factor 3 (IF-3), N-terminal domain"/>
    <property type="match status" value="1"/>
</dbReference>
<protein>
    <recommendedName>
        <fullName evidence="4 5">Translation initiation factor IF-3</fullName>
    </recommendedName>
</protein>
<feature type="domain" description="Translation initiation factor 3 C-terminal" evidence="6">
    <location>
        <begin position="44"/>
        <end position="116"/>
    </location>
</feature>
<accession>A0A1Z3HV23</accession>
<keyword evidence="2 5" id="KW-0396">Initiation factor</keyword>
<dbReference type="GO" id="GO:0003743">
    <property type="term" value="F:translation initiation factor activity"/>
    <property type="evidence" value="ECO:0007669"/>
    <property type="project" value="UniProtKB-UniRule"/>
</dbReference>
<organism evidence="8 9">
    <name type="scientific">Halomicronema hongdechloris C2206</name>
    <dbReference type="NCBI Taxonomy" id="1641165"/>
    <lineage>
        <taxon>Bacteria</taxon>
        <taxon>Bacillati</taxon>
        <taxon>Cyanobacteriota</taxon>
        <taxon>Cyanophyceae</taxon>
        <taxon>Nodosilineales</taxon>
        <taxon>Nodosilineaceae</taxon>
        <taxon>Halomicronema</taxon>
    </lineage>
</organism>
<dbReference type="EMBL" id="CP021983">
    <property type="protein sequence ID" value="ASC74125.1"/>
    <property type="molecule type" value="Genomic_DNA"/>
</dbReference>
<dbReference type="Proteomes" id="UP000191901">
    <property type="component" value="Chromosome"/>
</dbReference>
<evidence type="ECO:0000256" key="1">
    <source>
        <dbReference type="ARBA" id="ARBA00005439"/>
    </source>
</evidence>
<evidence type="ECO:0000259" key="6">
    <source>
        <dbReference type="Pfam" id="PF00707"/>
    </source>
</evidence>
<dbReference type="InterPro" id="IPR036788">
    <property type="entry name" value="T_IF-3_C_sf"/>
</dbReference>
<feature type="domain" description="Translation initiation factor 3 N-terminal" evidence="7">
    <location>
        <begin position="1"/>
        <end position="39"/>
    </location>
</feature>
<dbReference type="Gene3D" id="3.30.110.10">
    <property type="entry name" value="Translation initiation factor 3 (IF-3), C-terminal domain"/>
    <property type="match status" value="1"/>
</dbReference>
<dbReference type="InterPro" id="IPR036787">
    <property type="entry name" value="T_IF-3_N_sf"/>
</dbReference>
<gene>
    <name evidence="8" type="ORF">XM38_051000</name>
</gene>
<dbReference type="PANTHER" id="PTHR10938:SF0">
    <property type="entry name" value="TRANSLATION INITIATION FACTOR IF-3, MITOCHONDRIAL"/>
    <property type="match status" value="1"/>
</dbReference>
<evidence type="ECO:0000256" key="5">
    <source>
        <dbReference type="RuleBase" id="RU000646"/>
    </source>
</evidence>
<dbReference type="PANTHER" id="PTHR10938">
    <property type="entry name" value="TRANSLATION INITIATION FACTOR IF-3"/>
    <property type="match status" value="1"/>
</dbReference>
<dbReference type="NCBIfam" id="TIGR00168">
    <property type="entry name" value="infC"/>
    <property type="match status" value="1"/>
</dbReference>
<evidence type="ECO:0000256" key="4">
    <source>
        <dbReference type="NCBIfam" id="TIGR00168"/>
    </source>
</evidence>
<proteinExistence type="inferred from homology"/>
<dbReference type="GO" id="GO:0016020">
    <property type="term" value="C:membrane"/>
    <property type="evidence" value="ECO:0007669"/>
    <property type="project" value="TreeGrafter"/>
</dbReference>
<dbReference type="InterPro" id="IPR019814">
    <property type="entry name" value="Translation_initiation_fac_3_N"/>
</dbReference>
<name>A0A1Z3HV23_9CYAN</name>
<keyword evidence="3 5" id="KW-0648">Protein biosynthesis</keyword>
<dbReference type="GO" id="GO:0043022">
    <property type="term" value="F:ribosome binding"/>
    <property type="evidence" value="ECO:0007669"/>
    <property type="project" value="TreeGrafter"/>
</dbReference>
<dbReference type="SUPFAM" id="SSF55200">
    <property type="entry name" value="Translation initiation factor IF3, C-terminal domain"/>
    <property type="match status" value="1"/>
</dbReference>
<reference evidence="8 9" key="1">
    <citation type="journal article" date="2016" name="Biochim. Biophys. Acta">
        <title>Characterization of red-shifted phycobilisomes isolated from the chlorophyll f-containing cyanobacterium Halomicronema hongdechloris.</title>
        <authorList>
            <person name="Li Y."/>
            <person name="Lin Y."/>
            <person name="Garvey C.J."/>
            <person name="Birch D."/>
            <person name="Corkery R.W."/>
            <person name="Loughlin P.C."/>
            <person name="Scheer H."/>
            <person name="Willows R.D."/>
            <person name="Chen M."/>
        </authorList>
    </citation>
    <scope>NUCLEOTIDE SEQUENCE [LARGE SCALE GENOMIC DNA]</scope>
    <source>
        <strain evidence="8 9">C2206</strain>
    </source>
</reference>
<dbReference type="KEGG" id="hhg:XM38_051000"/>
<dbReference type="AlphaFoldDB" id="A0A1Z3HV23"/>
<keyword evidence="9" id="KW-1185">Reference proteome</keyword>
<dbReference type="SUPFAM" id="SSF54364">
    <property type="entry name" value="Translation initiation factor IF3, N-terminal domain"/>
    <property type="match status" value="1"/>
</dbReference>
<dbReference type="InterPro" id="IPR019813">
    <property type="entry name" value="Translation_initiation_fac3_CS"/>
</dbReference>
<evidence type="ECO:0000313" key="8">
    <source>
        <dbReference type="EMBL" id="ASC74125.1"/>
    </source>
</evidence>
<dbReference type="PROSITE" id="PS00938">
    <property type="entry name" value="IF3"/>
    <property type="match status" value="1"/>
</dbReference>
<evidence type="ECO:0000259" key="7">
    <source>
        <dbReference type="Pfam" id="PF05198"/>
    </source>
</evidence>
<dbReference type="GO" id="GO:0032790">
    <property type="term" value="P:ribosome disassembly"/>
    <property type="evidence" value="ECO:0007669"/>
    <property type="project" value="TreeGrafter"/>
</dbReference>
<dbReference type="STRING" id="1641165.XM38_00700"/>
<comment type="function">
    <text evidence="5">IF-3 binds to the 30S ribosomal subunit and shifts the equilibrium between 70S ribosomes and their 50S and 30S subunits in favor of the free subunits, thus enhancing the availability of 30S subunits on which protein synthesis initiation begins.</text>
</comment>
<comment type="subcellular location">
    <subcellularLocation>
        <location evidence="5">Cytoplasm</location>
    </subcellularLocation>
</comment>
<evidence type="ECO:0000256" key="3">
    <source>
        <dbReference type="ARBA" id="ARBA00022917"/>
    </source>
</evidence>
<evidence type="ECO:0000313" key="9">
    <source>
        <dbReference type="Proteomes" id="UP000191901"/>
    </source>
</evidence>
<evidence type="ECO:0000256" key="2">
    <source>
        <dbReference type="ARBA" id="ARBA00022540"/>
    </source>
</evidence>
<dbReference type="Pfam" id="PF00707">
    <property type="entry name" value="IF3_C"/>
    <property type="match status" value="1"/>
</dbReference>
<dbReference type="GO" id="GO:0005829">
    <property type="term" value="C:cytosol"/>
    <property type="evidence" value="ECO:0007669"/>
    <property type="project" value="TreeGrafter"/>
</dbReference>
<comment type="similarity">
    <text evidence="1 5">Belongs to the IF-3 family.</text>
</comment>
<comment type="subunit">
    <text evidence="5">Monomer.</text>
</comment>